<proteinExistence type="predicted"/>
<evidence type="ECO:0000313" key="2">
    <source>
        <dbReference type="Proteomes" id="UP000285710"/>
    </source>
</evidence>
<accession>A0A443IR99</accession>
<organism evidence="1 2">
    <name type="scientific">Paenirhodobacter populi</name>
    <dbReference type="NCBI Taxonomy" id="2306993"/>
    <lineage>
        <taxon>Bacteria</taxon>
        <taxon>Pseudomonadati</taxon>
        <taxon>Pseudomonadota</taxon>
        <taxon>Alphaproteobacteria</taxon>
        <taxon>Rhodobacterales</taxon>
        <taxon>Rhodobacter group</taxon>
        <taxon>Paenirhodobacter</taxon>
    </lineage>
</organism>
<name>A0A443IR99_9RHOB</name>
<protein>
    <submittedName>
        <fullName evidence="1">Uncharacterized protein</fullName>
    </submittedName>
</protein>
<evidence type="ECO:0000313" key="1">
    <source>
        <dbReference type="EMBL" id="RWR09200.1"/>
    </source>
</evidence>
<gene>
    <name evidence="1" type="ORF">D2T33_14480</name>
</gene>
<dbReference type="AlphaFoldDB" id="A0A443IR99"/>
<dbReference type="Proteomes" id="UP000285710">
    <property type="component" value="Unassembled WGS sequence"/>
</dbReference>
<dbReference type="EMBL" id="SAUW01000015">
    <property type="protein sequence ID" value="RWR09200.1"/>
    <property type="molecule type" value="Genomic_DNA"/>
</dbReference>
<reference evidence="1 2" key="2">
    <citation type="submission" date="2019-01" db="EMBL/GenBank/DDBJ databases">
        <authorList>
            <person name="Li Y."/>
        </authorList>
    </citation>
    <scope>NUCLEOTIDE SEQUENCE [LARGE SCALE GENOMIC DNA]</scope>
    <source>
        <strain evidence="1 2">2D-5</strain>
    </source>
</reference>
<sequence length="184" mass="20395">MTVACDVPKSFPVPPVHTGDAIGTAPAQPLMIICVGEVEYTEDDPALGTWWRQQTLTVGRCASVTEAITFASIAVEREEFPFDDYEAFGFSPRLFVILDSDKRLVLAGEIWGTDIRWCAPVSADAEARQVVEAASRIRAEASFEAGWDNYSTAKTLRHKASVLEGRLVDAFWREEVRRALKESV</sequence>
<comment type="caution">
    <text evidence="1">The sequence shown here is derived from an EMBL/GenBank/DDBJ whole genome shotgun (WGS) entry which is preliminary data.</text>
</comment>
<keyword evidence="2" id="KW-1185">Reference proteome</keyword>
<reference evidence="1 2" key="1">
    <citation type="submission" date="2019-01" db="EMBL/GenBank/DDBJ databases">
        <title>Sinorhodobacter populi sp. nov. isolated from the symptomatic bark tissue of Populus euramericana canker.</title>
        <authorList>
            <person name="Xu G."/>
        </authorList>
    </citation>
    <scope>NUCLEOTIDE SEQUENCE [LARGE SCALE GENOMIC DNA]</scope>
    <source>
        <strain evidence="1 2">2D-5</strain>
    </source>
</reference>
<dbReference type="RefSeq" id="WP_128270236.1">
    <property type="nucleotide sequence ID" value="NZ_SAUW01000015.1"/>
</dbReference>